<dbReference type="CDD" id="cd00771">
    <property type="entry name" value="ThrRS_core"/>
    <property type="match status" value="1"/>
</dbReference>
<dbReference type="Pfam" id="PF07973">
    <property type="entry name" value="tRNA_SAD"/>
    <property type="match status" value="1"/>
</dbReference>
<evidence type="ECO:0000313" key="16">
    <source>
        <dbReference type="Proteomes" id="UP001141327"/>
    </source>
</evidence>
<dbReference type="InterPro" id="IPR002320">
    <property type="entry name" value="Thr-tRNA-ligase_IIa"/>
</dbReference>
<dbReference type="CDD" id="cd01667">
    <property type="entry name" value="TGS_ThrRS"/>
    <property type="match status" value="1"/>
</dbReference>
<evidence type="ECO:0000256" key="6">
    <source>
        <dbReference type="ARBA" id="ARBA00022741"/>
    </source>
</evidence>
<comment type="similarity">
    <text evidence="2">Belongs to the class-II aminoacyl-tRNA synthetase family.</text>
</comment>
<name>A0ABQ8UUP6_9EUKA</name>
<evidence type="ECO:0000259" key="13">
    <source>
        <dbReference type="PROSITE" id="PS50862"/>
    </source>
</evidence>
<evidence type="ECO:0000256" key="10">
    <source>
        <dbReference type="ARBA" id="ARBA00031900"/>
    </source>
</evidence>
<dbReference type="PRINTS" id="PR01047">
    <property type="entry name" value="TRNASYNTHTHR"/>
</dbReference>
<evidence type="ECO:0000256" key="11">
    <source>
        <dbReference type="ARBA" id="ARBA00049515"/>
    </source>
</evidence>
<proteinExistence type="inferred from homology"/>
<dbReference type="PANTHER" id="PTHR11451:SF46">
    <property type="entry name" value="THREONINE--TRNA LIGASE"/>
    <property type="match status" value="1"/>
</dbReference>
<dbReference type="Gene3D" id="3.30.980.10">
    <property type="entry name" value="Threonyl-trna Synthetase, Chain A, domain 2"/>
    <property type="match status" value="1"/>
</dbReference>
<feature type="region of interest" description="Disordered" evidence="12">
    <location>
        <begin position="508"/>
        <end position="527"/>
    </location>
</feature>
<evidence type="ECO:0000256" key="7">
    <source>
        <dbReference type="ARBA" id="ARBA00022840"/>
    </source>
</evidence>
<dbReference type="InterPro" id="IPR047246">
    <property type="entry name" value="ThrRS_anticodon"/>
</dbReference>
<dbReference type="SUPFAM" id="SSF81271">
    <property type="entry name" value="TGS-like"/>
    <property type="match status" value="1"/>
</dbReference>
<comment type="catalytic activity">
    <reaction evidence="11">
        <text>tRNA(Thr) + L-threonine + ATP = L-threonyl-tRNA(Thr) + AMP + diphosphate + H(+)</text>
        <dbReference type="Rhea" id="RHEA:24624"/>
        <dbReference type="Rhea" id="RHEA-COMP:9670"/>
        <dbReference type="Rhea" id="RHEA-COMP:9704"/>
        <dbReference type="ChEBI" id="CHEBI:15378"/>
        <dbReference type="ChEBI" id="CHEBI:30616"/>
        <dbReference type="ChEBI" id="CHEBI:33019"/>
        <dbReference type="ChEBI" id="CHEBI:57926"/>
        <dbReference type="ChEBI" id="CHEBI:78442"/>
        <dbReference type="ChEBI" id="CHEBI:78534"/>
        <dbReference type="ChEBI" id="CHEBI:456215"/>
        <dbReference type="EC" id="6.1.1.3"/>
    </reaction>
</comment>
<evidence type="ECO:0000256" key="4">
    <source>
        <dbReference type="ARBA" id="ARBA00022490"/>
    </source>
</evidence>
<accession>A0ABQ8UUP6</accession>
<keyword evidence="4" id="KW-0963">Cytoplasm</keyword>
<evidence type="ECO:0000256" key="8">
    <source>
        <dbReference type="ARBA" id="ARBA00022917"/>
    </source>
</evidence>
<sequence length="717" mass="79902">MAALQITLPDGAQREFPAETTPYQIATALSNPQAAARYIVAEITVGDNTMLWDMHRPLAQNCKVTFLMPEDPKALSVLLHSCAHILGAALQKKYNMNLAVGPALEDSFYYEGRRPDGSAIPPADFPEIEKIMEQMIAGRVRFERRDIPKEEALRMFAANPYKVELITTKAAESATVSIYQCGDFIDLCRGPHVPNAGFIKAFQVTKCGSSYFLADSARDSLQRVYGVAFATKDAHKAWKKEMELAALRDHRLIGQKQELFFFNDLSPGSCFFLPRGAMIYNKLIDFMKSQYPKWGFTEVLSPNVFNKTLWEISGHWQNYKDAMFSFDVEGRTFGLKPMNCPGHCLMYLLRPRSYRELPLRFAEFGICHRNELSGALNGLMRVRRFMQDDAHIFVRPDQVEQEIDRALAFMDSVYSIFHLKYTLELSTRPDHYLGQLADWDAAESQLRAALDRFGHPYQINAGDGAFYGPKIDIKILDAMKRATQCATIQLDFQLPQRFNLLYMLPTAGQGSGHEEEESPAASPAPAAAAAAAPAAPATATPATAAAAAAAPVPGGVPSGANAINADLTSATPMGVNPNPNAFGRVVMIHRAILGSLERFIAVICEHYAGKWPFWISPRQLILLPLLENHIPYCREVAELLRARGFNVDVDESNRKLPKKVREAQMANYNMMLVVGQEEVATRTVALRRRDSSEKAAPEKMSLDQLFTELAGIVERHD</sequence>
<gene>
    <name evidence="15" type="ORF">PAPYR_30</name>
</gene>
<dbReference type="Pfam" id="PF00587">
    <property type="entry name" value="tRNA-synt_2b"/>
    <property type="match status" value="1"/>
</dbReference>
<dbReference type="InterPro" id="IPR004154">
    <property type="entry name" value="Anticodon-bd"/>
</dbReference>
<keyword evidence="16" id="KW-1185">Reference proteome</keyword>
<dbReference type="InterPro" id="IPR033728">
    <property type="entry name" value="ThrRS_core"/>
</dbReference>
<dbReference type="PANTHER" id="PTHR11451">
    <property type="entry name" value="THREONINE-TRNA LIGASE"/>
    <property type="match status" value="1"/>
</dbReference>
<dbReference type="SUPFAM" id="SSF55681">
    <property type="entry name" value="Class II aaRS and biotin synthetases"/>
    <property type="match status" value="1"/>
</dbReference>
<dbReference type="InterPro" id="IPR012676">
    <property type="entry name" value="TGS-like"/>
</dbReference>
<dbReference type="HAMAP" id="MF_00184">
    <property type="entry name" value="Thr_tRNA_synth"/>
    <property type="match status" value="1"/>
</dbReference>
<feature type="domain" description="TGS" evidence="14">
    <location>
        <begin position="1"/>
        <end position="68"/>
    </location>
</feature>
<comment type="subcellular location">
    <subcellularLocation>
        <location evidence="1">Cytoplasm</location>
    </subcellularLocation>
</comment>
<comment type="caution">
    <text evidence="15">The sequence shown here is derived from an EMBL/GenBank/DDBJ whole genome shotgun (WGS) entry which is preliminary data.</text>
</comment>
<dbReference type="InterPro" id="IPR002314">
    <property type="entry name" value="aa-tRNA-synt_IIb"/>
</dbReference>
<dbReference type="InterPro" id="IPR036621">
    <property type="entry name" value="Anticodon-bd_dom_sf"/>
</dbReference>
<dbReference type="EMBL" id="JAPMOS010000001">
    <property type="protein sequence ID" value="KAJ4462839.1"/>
    <property type="molecule type" value="Genomic_DNA"/>
</dbReference>
<dbReference type="EC" id="6.1.1.3" evidence="3"/>
<dbReference type="PROSITE" id="PS50862">
    <property type="entry name" value="AA_TRNA_LIGASE_II"/>
    <property type="match status" value="1"/>
</dbReference>
<evidence type="ECO:0000256" key="5">
    <source>
        <dbReference type="ARBA" id="ARBA00022598"/>
    </source>
</evidence>
<dbReference type="InterPro" id="IPR004095">
    <property type="entry name" value="TGS"/>
</dbReference>
<dbReference type="Pfam" id="PF02824">
    <property type="entry name" value="TGS"/>
    <property type="match status" value="1"/>
</dbReference>
<evidence type="ECO:0000256" key="9">
    <source>
        <dbReference type="ARBA" id="ARBA00023146"/>
    </source>
</evidence>
<dbReference type="InterPro" id="IPR006195">
    <property type="entry name" value="aa-tRNA-synth_II"/>
</dbReference>
<dbReference type="NCBIfam" id="TIGR00418">
    <property type="entry name" value="thrS"/>
    <property type="match status" value="1"/>
</dbReference>
<evidence type="ECO:0000256" key="12">
    <source>
        <dbReference type="SAM" id="MobiDB-lite"/>
    </source>
</evidence>
<keyword evidence="9" id="KW-0030">Aminoacyl-tRNA synthetase</keyword>
<evidence type="ECO:0000256" key="2">
    <source>
        <dbReference type="ARBA" id="ARBA00008226"/>
    </source>
</evidence>
<dbReference type="Gene3D" id="3.40.50.800">
    <property type="entry name" value="Anticodon-binding domain"/>
    <property type="match status" value="1"/>
</dbReference>
<evidence type="ECO:0000256" key="3">
    <source>
        <dbReference type="ARBA" id="ARBA00013163"/>
    </source>
</evidence>
<dbReference type="InterPro" id="IPR018163">
    <property type="entry name" value="Thr/Ala-tRNA-synth_IIc_edit"/>
</dbReference>
<dbReference type="Gene3D" id="3.10.20.30">
    <property type="match status" value="1"/>
</dbReference>
<dbReference type="Proteomes" id="UP001141327">
    <property type="component" value="Unassembled WGS sequence"/>
</dbReference>
<keyword evidence="5 15" id="KW-0436">Ligase</keyword>
<feature type="domain" description="Aminoacyl-transfer RNA synthetases class-II family profile" evidence="13">
    <location>
        <begin position="279"/>
        <end position="624"/>
    </location>
</feature>
<evidence type="ECO:0000256" key="1">
    <source>
        <dbReference type="ARBA" id="ARBA00004496"/>
    </source>
</evidence>
<dbReference type="GO" id="GO:0016874">
    <property type="term" value="F:ligase activity"/>
    <property type="evidence" value="ECO:0007669"/>
    <property type="project" value="UniProtKB-KW"/>
</dbReference>
<organism evidence="15 16">
    <name type="scientific">Paratrimastix pyriformis</name>
    <dbReference type="NCBI Taxonomy" id="342808"/>
    <lineage>
        <taxon>Eukaryota</taxon>
        <taxon>Metamonada</taxon>
        <taxon>Preaxostyla</taxon>
        <taxon>Paratrimastigidae</taxon>
        <taxon>Paratrimastix</taxon>
    </lineage>
</organism>
<dbReference type="SUPFAM" id="SSF55186">
    <property type="entry name" value="ThrRS/AlaRS common domain"/>
    <property type="match status" value="1"/>
</dbReference>
<keyword evidence="6" id="KW-0547">Nucleotide-binding</keyword>
<dbReference type="Pfam" id="PF03129">
    <property type="entry name" value="HGTP_anticodon"/>
    <property type="match status" value="1"/>
</dbReference>
<keyword evidence="7" id="KW-0067">ATP-binding</keyword>
<dbReference type="SUPFAM" id="SSF52954">
    <property type="entry name" value="Class II aaRS ABD-related"/>
    <property type="match status" value="1"/>
</dbReference>
<dbReference type="InterPro" id="IPR045864">
    <property type="entry name" value="aa-tRNA-synth_II/BPL/LPL"/>
</dbReference>
<dbReference type="InterPro" id="IPR012675">
    <property type="entry name" value="Beta-grasp_dom_sf"/>
</dbReference>
<reference evidence="15" key="1">
    <citation type="journal article" date="2022" name="bioRxiv">
        <title>Genomics of Preaxostyla Flagellates Illuminates Evolutionary Transitions and the Path Towards Mitochondrial Loss.</title>
        <authorList>
            <person name="Novak L.V.F."/>
            <person name="Treitli S.C."/>
            <person name="Pyrih J."/>
            <person name="Halakuc P."/>
            <person name="Pipaliya S.V."/>
            <person name="Vacek V."/>
            <person name="Brzon O."/>
            <person name="Soukal P."/>
            <person name="Eme L."/>
            <person name="Dacks J.B."/>
            <person name="Karnkowska A."/>
            <person name="Elias M."/>
            <person name="Hampl V."/>
        </authorList>
    </citation>
    <scope>NUCLEOTIDE SEQUENCE</scope>
    <source>
        <strain evidence="15">RCP-MX</strain>
    </source>
</reference>
<dbReference type="SMART" id="SM00863">
    <property type="entry name" value="tRNA_SAD"/>
    <property type="match status" value="1"/>
</dbReference>
<dbReference type="CDD" id="cd00860">
    <property type="entry name" value="ThrRS_anticodon"/>
    <property type="match status" value="1"/>
</dbReference>
<keyword evidence="8" id="KW-0648">Protein biosynthesis</keyword>
<dbReference type="PROSITE" id="PS51880">
    <property type="entry name" value="TGS"/>
    <property type="match status" value="1"/>
</dbReference>
<dbReference type="Gene3D" id="3.30.930.10">
    <property type="entry name" value="Bira Bifunctional Protein, Domain 2"/>
    <property type="match status" value="1"/>
</dbReference>
<evidence type="ECO:0000259" key="14">
    <source>
        <dbReference type="PROSITE" id="PS51880"/>
    </source>
</evidence>
<protein>
    <recommendedName>
        <fullName evidence="3">threonine--tRNA ligase</fullName>
        <ecNumber evidence="3">6.1.1.3</ecNumber>
    </recommendedName>
    <alternativeName>
        <fullName evidence="10">Threonyl-tRNA synthetase</fullName>
    </alternativeName>
</protein>
<dbReference type="InterPro" id="IPR012947">
    <property type="entry name" value="tRNA_SAD"/>
</dbReference>
<evidence type="ECO:0000313" key="15">
    <source>
        <dbReference type="EMBL" id="KAJ4462839.1"/>
    </source>
</evidence>